<organism evidence="7 8">
    <name type="scientific">Paramuricea clavata</name>
    <name type="common">Red gorgonian</name>
    <name type="synonym">Violescent sea-whip</name>
    <dbReference type="NCBI Taxonomy" id="317549"/>
    <lineage>
        <taxon>Eukaryota</taxon>
        <taxon>Metazoa</taxon>
        <taxon>Cnidaria</taxon>
        <taxon>Anthozoa</taxon>
        <taxon>Octocorallia</taxon>
        <taxon>Malacalcyonacea</taxon>
        <taxon>Plexauridae</taxon>
        <taxon>Paramuricea</taxon>
    </lineage>
</organism>
<keyword evidence="1" id="KW-0808">Transferase</keyword>
<protein>
    <submittedName>
        <fullName evidence="7">Uncharacterized protein</fullName>
    </submittedName>
</protein>
<proteinExistence type="predicted"/>
<evidence type="ECO:0000256" key="4">
    <source>
        <dbReference type="ARBA" id="ARBA00022759"/>
    </source>
</evidence>
<dbReference type="PANTHER" id="PTHR37984">
    <property type="entry name" value="PROTEIN CBG26694"/>
    <property type="match status" value="1"/>
</dbReference>
<evidence type="ECO:0000256" key="1">
    <source>
        <dbReference type="ARBA" id="ARBA00022679"/>
    </source>
</evidence>
<evidence type="ECO:0000256" key="2">
    <source>
        <dbReference type="ARBA" id="ARBA00022695"/>
    </source>
</evidence>
<accession>A0A7D9I6A1</accession>
<dbReference type="AlphaFoldDB" id="A0A7D9I6A1"/>
<dbReference type="SUPFAM" id="SSF56672">
    <property type="entry name" value="DNA/RNA polymerases"/>
    <property type="match status" value="1"/>
</dbReference>
<dbReference type="GO" id="GO:0003964">
    <property type="term" value="F:RNA-directed DNA polymerase activity"/>
    <property type="evidence" value="ECO:0007669"/>
    <property type="project" value="UniProtKB-KW"/>
</dbReference>
<keyword evidence="6" id="KW-0695">RNA-directed DNA polymerase</keyword>
<reference evidence="7" key="1">
    <citation type="submission" date="2020-04" db="EMBL/GenBank/DDBJ databases">
        <authorList>
            <person name="Alioto T."/>
            <person name="Alioto T."/>
            <person name="Gomez Garrido J."/>
        </authorList>
    </citation>
    <scope>NUCLEOTIDE SEQUENCE</scope>
    <source>
        <strain evidence="7">A484AB</strain>
    </source>
</reference>
<keyword evidence="2" id="KW-0548">Nucleotidyltransferase</keyword>
<dbReference type="InterPro" id="IPR043502">
    <property type="entry name" value="DNA/RNA_pol_sf"/>
</dbReference>
<dbReference type="CDD" id="cd09274">
    <property type="entry name" value="RNase_HI_RT_Ty3"/>
    <property type="match status" value="1"/>
</dbReference>
<sequence length="457" mass="52045">LVNYCSKFIPNFSTITAPLRKFDRKKVPWTWDASHQEAFDQFKSSLSEQCTLAYYDPNRSTSVVADASPVGLGAILVQHDEQGILKVIAFASRALTVVEQRYCQTEQEALACVWACEKFHLYLVRCQFTLYTDHQALEILYSAKAKQSARIQRWALRLQQYNYTVKYRSDTGNPADFLSRAPINEPSGQSITEEYINFITEQAIPRTITLSEVQEATKNDKELQSVGRTLQFGNWKDKSISAYFAVRHEITSVRGVLLDKEAEQHVKECLTCQISGNPEPPPPLAVVSPPMAPWSCIHVDFYGPAPTGEHLLVMLDETTGFPEVEIMNKTMCLPDTDCQTNARRRTRKSSIKEGDTVLVKQKKKNKYTTMFRPQPYKVINVRYSRVTAQRGDHVITRNVSHFKKFNVAYRETVPNPESEDDITIAAPQAGQDNDQDIIEDRYPLRANRGVPPDFYGR</sequence>
<evidence type="ECO:0000256" key="5">
    <source>
        <dbReference type="ARBA" id="ARBA00022801"/>
    </source>
</evidence>
<evidence type="ECO:0000256" key="6">
    <source>
        <dbReference type="ARBA" id="ARBA00022918"/>
    </source>
</evidence>
<evidence type="ECO:0000313" key="7">
    <source>
        <dbReference type="EMBL" id="CAB4001363.1"/>
    </source>
</evidence>
<keyword evidence="3" id="KW-0540">Nuclease</keyword>
<evidence type="ECO:0000313" key="8">
    <source>
        <dbReference type="Proteomes" id="UP001152795"/>
    </source>
</evidence>
<dbReference type="Pfam" id="PF17917">
    <property type="entry name" value="RT_RNaseH"/>
    <property type="match status" value="1"/>
</dbReference>
<keyword evidence="5" id="KW-0378">Hydrolase</keyword>
<dbReference type="EMBL" id="CACRXK020004067">
    <property type="protein sequence ID" value="CAB4001363.1"/>
    <property type="molecule type" value="Genomic_DNA"/>
</dbReference>
<gene>
    <name evidence="7" type="ORF">PACLA_8A024294</name>
</gene>
<keyword evidence="4" id="KW-0255">Endonuclease</keyword>
<comment type="caution">
    <text evidence="7">The sequence shown here is derived from an EMBL/GenBank/DDBJ whole genome shotgun (WGS) entry which is preliminary data.</text>
</comment>
<dbReference type="OrthoDB" id="117269at2759"/>
<dbReference type="Gene3D" id="3.30.70.270">
    <property type="match status" value="1"/>
</dbReference>
<dbReference type="InterPro" id="IPR043128">
    <property type="entry name" value="Rev_trsase/Diguanyl_cyclase"/>
</dbReference>
<dbReference type="PANTHER" id="PTHR37984:SF11">
    <property type="entry name" value="INTEGRASE CATALYTIC DOMAIN-CONTAINING PROTEIN"/>
    <property type="match status" value="1"/>
</dbReference>
<keyword evidence="8" id="KW-1185">Reference proteome</keyword>
<dbReference type="Proteomes" id="UP001152795">
    <property type="component" value="Unassembled WGS sequence"/>
</dbReference>
<evidence type="ECO:0000256" key="3">
    <source>
        <dbReference type="ARBA" id="ARBA00022722"/>
    </source>
</evidence>
<dbReference type="FunFam" id="3.10.20.370:FF:000001">
    <property type="entry name" value="Retrovirus-related Pol polyprotein from transposon 17.6-like protein"/>
    <property type="match status" value="1"/>
</dbReference>
<name>A0A7D9I6A1_PARCT</name>
<dbReference type="GO" id="GO:0004519">
    <property type="term" value="F:endonuclease activity"/>
    <property type="evidence" value="ECO:0007669"/>
    <property type="project" value="UniProtKB-KW"/>
</dbReference>
<dbReference type="InterPro" id="IPR050951">
    <property type="entry name" value="Retrovirus_Pol_polyprotein"/>
</dbReference>
<dbReference type="InterPro" id="IPR041373">
    <property type="entry name" value="RT_RNaseH"/>
</dbReference>
<feature type="non-terminal residue" evidence="7">
    <location>
        <position position="1"/>
    </location>
</feature>
<dbReference type="GO" id="GO:0016787">
    <property type="term" value="F:hydrolase activity"/>
    <property type="evidence" value="ECO:0007669"/>
    <property type="project" value="UniProtKB-KW"/>
</dbReference>